<accession>A0A1L5F5J6</accession>
<reference evidence="4 5" key="1">
    <citation type="submission" date="2016-12" db="EMBL/GenBank/DDBJ databases">
        <title>Complete genome sequence of Clostridium kluyveri JZZ isolated from the pit mud of a Chinese flavor liquor-making factory.</title>
        <authorList>
            <person name="Wang Y."/>
        </authorList>
    </citation>
    <scope>NUCLEOTIDE SEQUENCE [LARGE SCALE GENOMIC DNA]</scope>
    <source>
        <strain evidence="4 5">JZZ</strain>
    </source>
</reference>
<dbReference type="GO" id="GO:0031470">
    <property type="term" value="C:carboxysome"/>
    <property type="evidence" value="ECO:0007669"/>
    <property type="project" value="UniProtKB-SubCell"/>
</dbReference>
<keyword evidence="3" id="KW-1283">Bacterial microcompartment</keyword>
<dbReference type="RefSeq" id="WP_011989415.1">
    <property type="nucleotide sequence ID" value="NZ_CP018335.1"/>
</dbReference>
<evidence type="ECO:0000313" key="4">
    <source>
        <dbReference type="EMBL" id="APM38232.1"/>
    </source>
</evidence>
<dbReference type="OrthoDB" id="196195at2"/>
<sequence length="93" mass="9941">MFLAKVVGNVVSTQKHEKLIGNKLLIVKKLDEKENIIQTEPMVAIDTVGAGINEIVIVVTGSGARKASNTIDIPTDASIVGIVDSVEWNESLI</sequence>
<dbReference type="Pfam" id="PF03319">
    <property type="entry name" value="EutN_CcmL"/>
    <property type="match status" value="1"/>
</dbReference>
<name>A0A1L5F5J6_CLOKL</name>
<dbReference type="CDD" id="cd01614">
    <property type="entry name" value="EutN_CcmL"/>
    <property type="match status" value="1"/>
</dbReference>
<dbReference type="Gene3D" id="2.40.50.220">
    <property type="entry name" value="EutN/Ccml"/>
    <property type="match status" value="1"/>
</dbReference>
<dbReference type="InterPro" id="IPR036677">
    <property type="entry name" value="EutN_CcmL_sf"/>
</dbReference>
<dbReference type="PROSITE" id="PS51932">
    <property type="entry name" value="BMV"/>
    <property type="match status" value="1"/>
</dbReference>
<dbReference type="PANTHER" id="PTHR36539">
    <property type="entry name" value="ETHANOLAMINE UTILIZATION PROTEIN EUTN"/>
    <property type="match status" value="1"/>
</dbReference>
<evidence type="ECO:0000256" key="1">
    <source>
        <dbReference type="ARBA" id="ARBA00023587"/>
    </source>
</evidence>
<proteinExistence type="predicted"/>
<evidence type="ECO:0000313" key="5">
    <source>
        <dbReference type="Proteomes" id="UP000184604"/>
    </source>
</evidence>
<comment type="subcellular location">
    <subcellularLocation>
        <location evidence="1">Carboxysome</location>
    </subcellularLocation>
</comment>
<organism evidence="4 5">
    <name type="scientific">Clostridium kluyveri</name>
    <dbReference type="NCBI Taxonomy" id="1534"/>
    <lineage>
        <taxon>Bacteria</taxon>
        <taxon>Bacillati</taxon>
        <taxon>Bacillota</taxon>
        <taxon>Clostridia</taxon>
        <taxon>Eubacteriales</taxon>
        <taxon>Clostridiaceae</taxon>
        <taxon>Clostridium</taxon>
    </lineage>
</organism>
<gene>
    <name evidence="4" type="ORF">BS101_05500</name>
</gene>
<evidence type="ECO:0000256" key="3">
    <source>
        <dbReference type="ARBA" id="ARBA00024446"/>
    </source>
</evidence>
<dbReference type="SUPFAM" id="SSF159133">
    <property type="entry name" value="EutN/CcmL-like"/>
    <property type="match status" value="1"/>
</dbReference>
<keyword evidence="2" id="KW-1282">Carboxysome</keyword>
<dbReference type="AlphaFoldDB" id="A0A1L5F5J6"/>
<evidence type="ECO:0000256" key="2">
    <source>
        <dbReference type="ARBA" id="ARBA00023669"/>
    </source>
</evidence>
<protein>
    <submittedName>
        <fullName evidence="4">Ethanolamine utilization protein EutN</fullName>
    </submittedName>
</protein>
<dbReference type="OMA" id="MIVQQIN"/>
<dbReference type="Proteomes" id="UP000184604">
    <property type="component" value="Chromosome"/>
</dbReference>
<dbReference type="EMBL" id="CP018335">
    <property type="protein sequence ID" value="APM38232.1"/>
    <property type="molecule type" value="Genomic_DNA"/>
</dbReference>
<dbReference type="InterPro" id="IPR004992">
    <property type="entry name" value="EutN_CcmL"/>
</dbReference>